<keyword evidence="2" id="KW-0472">Membrane</keyword>
<dbReference type="AlphaFoldDB" id="Q93FQ4"/>
<accession>Q93FQ4</accession>
<dbReference type="RefSeq" id="WP_011155395.1">
    <property type="nucleotide sequence ID" value="NZ_BDDK01000029.1"/>
</dbReference>
<name>Q93FQ4_EHRRU</name>
<evidence type="ECO:0000313" key="3">
    <source>
        <dbReference type="EMBL" id="AAL08848.1"/>
    </source>
</evidence>
<proteinExistence type="predicted"/>
<keyword evidence="2" id="KW-1133">Transmembrane helix</keyword>
<protein>
    <submittedName>
        <fullName evidence="3">Hypothetical lipoprotein</fullName>
    </submittedName>
</protein>
<dbReference type="GeneID" id="33058132"/>
<evidence type="ECO:0000256" key="1">
    <source>
        <dbReference type="SAM" id="MobiDB-lite"/>
    </source>
</evidence>
<feature type="compositionally biased region" description="Basic and acidic residues" evidence="1">
    <location>
        <begin position="65"/>
        <end position="75"/>
    </location>
</feature>
<feature type="region of interest" description="Disordered" evidence="1">
    <location>
        <begin position="57"/>
        <end position="93"/>
    </location>
</feature>
<keyword evidence="3" id="KW-0449">Lipoprotein</keyword>
<sequence length="172" mass="19396">MPYRDFAITWLAILIACIITICVLIHVLCRYAFPDLKTRLERERKAQAKMDKLLAKQNESLVNNKQEEKSEKEPDILSEGDTQPLGCHCSNSDKLNDESVELLEEQQDQLQSEQLPQLVSSPTVVEQDEISQVESTMEGLHPTGSPCCRRRALTSLVSDVIIEQQGNSQGKE</sequence>
<dbReference type="EMBL" id="AF308674">
    <property type="protein sequence ID" value="AAL08848.1"/>
    <property type="molecule type" value="Genomic_DNA"/>
</dbReference>
<feature type="transmembrane region" description="Helical" evidence="2">
    <location>
        <begin position="6"/>
        <end position="33"/>
    </location>
</feature>
<organism evidence="3">
    <name type="scientific">Ehrlichia ruminantium</name>
    <name type="common">heartwater rickettsia</name>
    <name type="synonym">Cowdria ruminantium</name>
    <dbReference type="NCBI Taxonomy" id="779"/>
    <lineage>
        <taxon>Bacteria</taxon>
        <taxon>Pseudomonadati</taxon>
        <taxon>Pseudomonadota</taxon>
        <taxon>Alphaproteobacteria</taxon>
        <taxon>Rickettsiales</taxon>
        <taxon>Anaplasmataceae</taxon>
        <taxon>Ehrlichia</taxon>
    </lineage>
</organism>
<evidence type="ECO:0000256" key="2">
    <source>
        <dbReference type="SAM" id="Phobius"/>
    </source>
</evidence>
<keyword evidence="2" id="KW-0812">Transmembrane</keyword>
<reference evidence="3" key="1">
    <citation type="journal article" date="2001" name="Gene">
        <title>A subset of Cowdria ruminantium genes important for immune recognition and protection.</title>
        <authorList>
            <person name="Barbet A.F."/>
            <person name="Whitmire W.M."/>
            <person name="Kamper S.M."/>
            <person name="Simbi B.H."/>
            <person name="Ganta R.R."/>
            <person name="Moreland A.L."/>
            <person name="Mwangi D.M."/>
            <person name="McGuire T.C."/>
            <person name="Mahan S.M."/>
        </authorList>
    </citation>
    <scope>NUCLEOTIDE SEQUENCE</scope>
    <source>
        <strain evidence="3">Highway</strain>
    </source>
</reference>
<dbReference type="PROSITE" id="PS51257">
    <property type="entry name" value="PROKAR_LIPOPROTEIN"/>
    <property type="match status" value="1"/>
</dbReference>